<evidence type="ECO:0000313" key="5">
    <source>
        <dbReference type="Proteomes" id="UP001305779"/>
    </source>
</evidence>
<keyword evidence="3" id="KW-1133">Transmembrane helix</keyword>
<reference evidence="4 5" key="1">
    <citation type="journal article" date="2023" name="G3 (Bethesda)">
        <title>A chromosome-level genome assembly of Zasmidium syzygii isolated from banana leaves.</title>
        <authorList>
            <person name="van Westerhoven A.C."/>
            <person name="Mehrabi R."/>
            <person name="Talebi R."/>
            <person name="Steentjes M.B.F."/>
            <person name="Corcolon B."/>
            <person name="Chong P.A."/>
            <person name="Kema G.H.J."/>
            <person name="Seidl M.F."/>
        </authorList>
    </citation>
    <scope>NUCLEOTIDE SEQUENCE [LARGE SCALE GENOMIC DNA]</scope>
    <source>
        <strain evidence="4 5">P124</strain>
    </source>
</reference>
<name>A0ABR0E7P4_ZASCE</name>
<feature type="region of interest" description="Disordered" evidence="2">
    <location>
        <begin position="406"/>
        <end position="427"/>
    </location>
</feature>
<accession>A0ABR0E7P4</accession>
<keyword evidence="5" id="KW-1185">Reference proteome</keyword>
<sequence length="427" mass="48537">MASLHWEPVGKVEVVRRVSGGLAKDDLALVDANTLQANSQDPAVLFLEAKKFKKSQNLNGTSALSAAFRIPQWLWITKDQDSNGYFYGRTLASRDQNSSKRHVSVFRFMIKYVTKVVPKKSRPIPDISYDWHILTFVTYWEQGGVARMLCFNSPPQLKQMIEQSLGEASTEVLLAHPFAFHAIVLEHVAELYDQAIWQFRDFVRDTEKQRMTIEDPQPDYTAMHELSRHVMHCTEVLSTALNVTDHMIEELARSETQASLQTASYDPGPDIRRGKSMLQFMENRSKAVEDRLKNEINLAFHITSQHANLISAQIAHAAQVDSRAMRTISILGLVFLPGTFISAIFSMSFFNFNPGSQDQPARWAVSDKFWLYWIVAIPVTALTVVVWWTWQKWGMPKTPEVKIGERRDAVRSRTPGGKGPDVELQAL</sequence>
<keyword evidence="3" id="KW-0472">Membrane</keyword>
<feature type="transmembrane region" description="Helical" evidence="3">
    <location>
        <begin position="370"/>
        <end position="390"/>
    </location>
</feature>
<proteinExistence type="predicted"/>
<comment type="subcellular location">
    <subcellularLocation>
        <location evidence="1">Cell membrane</location>
        <topology evidence="1">Multi-pass membrane protein</topology>
    </subcellularLocation>
</comment>
<evidence type="ECO:0000313" key="4">
    <source>
        <dbReference type="EMBL" id="KAK4497465.1"/>
    </source>
</evidence>
<dbReference type="PANTHER" id="PTHR46494:SF1">
    <property type="entry name" value="CORA FAMILY METAL ION TRANSPORTER (EUROFUNG)"/>
    <property type="match status" value="1"/>
</dbReference>
<dbReference type="Proteomes" id="UP001305779">
    <property type="component" value="Unassembled WGS sequence"/>
</dbReference>
<dbReference type="Pfam" id="PF01544">
    <property type="entry name" value="CorA"/>
    <property type="match status" value="1"/>
</dbReference>
<comment type="caution">
    <text evidence="4">The sequence shown here is derived from an EMBL/GenBank/DDBJ whole genome shotgun (WGS) entry which is preliminary data.</text>
</comment>
<organism evidence="4 5">
    <name type="scientific">Zasmidium cellare</name>
    <name type="common">Wine cellar mold</name>
    <name type="synonym">Racodium cellare</name>
    <dbReference type="NCBI Taxonomy" id="395010"/>
    <lineage>
        <taxon>Eukaryota</taxon>
        <taxon>Fungi</taxon>
        <taxon>Dikarya</taxon>
        <taxon>Ascomycota</taxon>
        <taxon>Pezizomycotina</taxon>
        <taxon>Dothideomycetes</taxon>
        <taxon>Dothideomycetidae</taxon>
        <taxon>Mycosphaerellales</taxon>
        <taxon>Mycosphaerellaceae</taxon>
        <taxon>Zasmidium</taxon>
    </lineage>
</organism>
<evidence type="ECO:0000256" key="1">
    <source>
        <dbReference type="ARBA" id="ARBA00004651"/>
    </source>
</evidence>
<dbReference type="Gene3D" id="1.20.58.340">
    <property type="entry name" value="Magnesium transport protein CorA, transmembrane region"/>
    <property type="match status" value="1"/>
</dbReference>
<feature type="transmembrane region" description="Helical" evidence="3">
    <location>
        <begin position="328"/>
        <end position="350"/>
    </location>
</feature>
<evidence type="ECO:0000256" key="2">
    <source>
        <dbReference type="SAM" id="MobiDB-lite"/>
    </source>
</evidence>
<evidence type="ECO:0000256" key="3">
    <source>
        <dbReference type="SAM" id="Phobius"/>
    </source>
</evidence>
<dbReference type="EMBL" id="JAXOVC010000009">
    <property type="protein sequence ID" value="KAK4497465.1"/>
    <property type="molecule type" value="Genomic_DNA"/>
</dbReference>
<keyword evidence="3" id="KW-0812">Transmembrane</keyword>
<dbReference type="InterPro" id="IPR002523">
    <property type="entry name" value="MgTranspt_CorA/ZnTranspt_ZntB"/>
</dbReference>
<protein>
    <submittedName>
        <fullName evidence="4">Uncharacterized protein</fullName>
    </submittedName>
</protein>
<dbReference type="PANTHER" id="PTHR46494">
    <property type="entry name" value="CORA FAMILY METAL ION TRANSPORTER (EUROFUNG)"/>
    <property type="match status" value="1"/>
</dbReference>
<gene>
    <name evidence="4" type="ORF">PRZ48_011916</name>
</gene>